<organism evidence="5 6">
    <name type="scientific">Lactobacillus crispatus</name>
    <dbReference type="NCBI Taxonomy" id="47770"/>
    <lineage>
        <taxon>Bacteria</taxon>
        <taxon>Bacillati</taxon>
        <taxon>Bacillota</taxon>
        <taxon>Bacilli</taxon>
        <taxon>Lactobacillales</taxon>
        <taxon>Lactobacillaceae</taxon>
        <taxon>Lactobacillus</taxon>
    </lineage>
</organism>
<evidence type="ECO:0000259" key="3">
    <source>
        <dbReference type="Pfam" id="PF13240"/>
    </source>
</evidence>
<dbReference type="InterPro" id="IPR026870">
    <property type="entry name" value="Zinc_ribbon_dom"/>
</dbReference>
<dbReference type="InterPro" id="IPR054365">
    <property type="entry name" value="Lreu_0056-like"/>
</dbReference>
<gene>
    <name evidence="5" type="ORF">F1C02_05120</name>
</gene>
<comment type="caution">
    <text evidence="5">The sequence shown here is derived from an EMBL/GenBank/DDBJ whole genome shotgun (WGS) entry which is preliminary data.</text>
</comment>
<accession>A0AB73BQ24</accession>
<keyword evidence="2" id="KW-1133">Transmembrane helix</keyword>
<proteinExistence type="predicted"/>
<dbReference type="EMBL" id="VUAO01000011">
    <property type="protein sequence ID" value="KAA8798135.1"/>
    <property type="molecule type" value="Genomic_DNA"/>
</dbReference>
<dbReference type="AlphaFoldDB" id="A0AB73BQ24"/>
<reference evidence="5 6" key="1">
    <citation type="submission" date="2019-09" db="EMBL/GenBank/DDBJ databases">
        <title>Comparative analysis of L. crispatus genomes revealed niche specific adaptation to different host and body sites.</title>
        <authorList>
            <person name="Pan M."/>
            <person name="Hidalgo-Cantabrana C."/>
            <person name="Barrangou R."/>
        </authorList>
    </citation>
    <scope>NUCLEOTIDE SEQUENCE [LARGE SCALE GENOMIC DNA]</scope>
    <source>
        <strain evidence="5 6">NCK973</strain>
    </source>
</reference>
<feature type="transmembrane region" description="Helical" evidence="2">
    <location>
        <begin position="85"/>
        <end position="107"/>
    </location>
</feature>
<sequence>MEKVNNFCPNCGKKIDSGSNFCPYCGANLVSGKLVPKKTINNQASKKPVVKPVKSANISTAEQLGLTRKRVNSNRLKKHKRIKTLPIVIAIIVLLIAGTGLAVGNYFRQEAELNSIPKDKLAGLAITYAHVHYPQNEAWKQVYRQAFKGNVSIAKRKHYEINGIELEATKGNSLYVINDKVAYTIEAHGKNSQSDFILSDGKKNLGTVNVSKAYHEVKQNHLLDRANKISARQSTAQTIGVKQLGVLVGANYLDLKSVKFQIDAKARNKDNDVWGYNSDGKLKGYYWIHLGLDGASEFFYRLSGNKVIVKRLDVEDAPNAASAKMITEILSLNKLIKKYYATSNEKETIDQLARKMKVADSDVSDSTDNSDNDEDETDDTSSQPKENKKSDITTITELNPKQVASGILYLTSKKNSSCREALKYVESLSKNIPFGIDTSNKTRQLMQKTHSEIGTGVRYALDPGEMGMPCIEYFISDDGSKVYCYTIIYDKDSKNKHFTPFMTVSVAKIGEVKDQTAVKKIAKKLSIFNV</sequence>
<protein>
    <submittedName>
        <fullName evidence="5">Zinc-ribbon domain-containing protein</fullName>
    </submittedName>
</protein>
<feature type="compositionally biased region" description="Acidic residues" evidence="1">
    <location>
        <begin position="362"/>
        <end position="379"/>
    </location>
</feature>
<feature type="domain" description="Lreu-0056-like" evidence="4">
    <location>
        <begin position="277"/>
        <end position="357"/>
    </location>
</feature>
<evidence type="ECO:0000256" key="2">
    <source>
        <dbReference type="SAM" id="Phobius"/>
    </source>
</evidence>
<evidence type="ECO:0000313" key="5">
    <source>
        <dbReference type="EMBL" id="KAA8798135.1"/>
    </source>
</evidence>
<evidence type="ECO:0000313" key="6">
    <source>
        <dbReference type="Proteomes" id="UP000322051"/>
    </source>
</evidence>
<keyword evidence="2" id="KW-0812">Transmembrane</keyword>
<dbReference type="Pfam" id="PF22125">
    <property type="entry name" value="Lreu_0056_like"/>
    <property type="match status" value="1"/>
</dbReference>
<keyword evidence="2" id="KW-0472">Membrane</keyword>
<dbReference type="Pfam" id="PF13240">
    <property type="entry name" value="Zn_Ribbon_1"/>
    <property type="match status" value="1"/>
</dbReference>
<evidence type="ECO:0000259" key="4">
    <source>
        <dbReference type="Pfam" id="PF22125"/>
    </source>
</evidence>
<dbReference type="Gene3D" id="3.30.1460.60">
    <property type="match status" value="1"/>
</dbReference>
<name>A0AB73BQ24_9LACO</name>
<feature type="domain" description="Zinc-ribbon" evidence="3">
    <location>
        <begin position="7"/>
        <end position="29"/>
    </location>
</feature>
<feature type="region of interest" description="Disordered" evidence="1">
    <location>
        <begin position="358"/>
        <end position="394"/>
    </location>
</feature>
<evidence type="ECO:0000256" key="1">
    <source>
        <dbReference type="SAM" id="MobiDB-lite"/>
    </source>
</evidence>
<dbReference type="Proteomes" id="UP000322051">
    <property type="component" value="Unassembled WGS sequence"/>
</dbReference>